<reference evidence="1 2" key="1">
    <citation type="submission" date="2020-02" db="EMBL/GenBank/DDBJ databases">
        <title>Draft genome sequence of Haematococcus lacustris strain NIES-144.</title>
        <authorList>
            <person name="Morimoto D."/>
            <person name="Nakagawa S."/>
            <person name="Yoshida T."/>
            <person name="Sawayama S."/>
        </authorList>
    </citation>
    <scope>NUCLEOTIDE SEQUENCE [LARGE SCALE GENOMIC DNA]</scope>
    <source>
        <strain evidence="1 2">NIES-144</strain>
    </source>
</reference>
<name>A0A699ZGI2_HAELA</name>
<protein>
    <submittedName>
        <fullName evidence="1">Uncharacterized protein</fullName>
    </submittedName>
</protein>
<organism evidence="1 2">
    <name type="scientific">Haematococcus lacustris</name>
    <name type="common">Green alga</name>
    <name type="synonym">Haematococcus pluvialis</name>
    <dbReference type="NCBI Taxonomy" id="44745"/>
    <lineage>
        <taxon>Eukaryota</taxon>
        <taxon>Viridiplantae</taxon>
        <taxon>Chlorophyta</taxon>
        <taxon>core chlorophytes</taxon>
        <taxon>Chlorophyceae</taxon>
        <taxon>CS clade</taxon>
        <taxon>Chlamydomonadales</taxon>
        <taxon>Haematococcaceae</taxon>
        <taxon>Haematococcus</taxon>
    </lineage>
</organism>
<keyword evidence="2" id="KW-1185">Reference proteome</keyword>
<dbReference type="AlphaFoldDB" id="A0A699ZGI2"/>
<sequence>MLQLAEPAYTSQEQPGSHALKLPLPSEALAKQLSHSQRSVPGSQLLTFVTALDDDNSLESAGDELHALAVNSYGFLAQAFCDVLGRQEEAYAHQELFTTSQKEGPGSIEELMIDVVNFVAMASTLAPSALDLVLGMENTLQAERLLSCLTLVLTAMLPQDLFLALAQRVAKSFPELEMKLARDHVAMGVALSKLQPEQVWTWQALAAGTPAEATLQGLLPALASLFQVQGLVTPIEPGWRHQRLTLAMGKWHLS</sequence>
<gene>
    <name evidence="1" type="ORF">HaLaN_18286</name>
</gene>
<accession>A0A699ZGI2</accession>
<comment type="caution">
    <text evidence="1">The sequence shown here is derived from an EMBL/GenBank/DDBJ whole genome shotgun (WGS) entry which is preliminary data.</text>
</comment>
<evidence type="ECO:0000313" key="1">
    <source>
        <dbReference type="EMBL" id="GFH21055.1"/>
    </source>
</evidence>
<dbReference type="EMBL" id="BLLF01001754">
    <property type="protein sequence ID" value="GFH21055.1"/>
    <property type="molecule type" value="Genomic_DNA"/>
</dbReference>
<proteinExistence type="predicted"/>
<dbReference type="Proteomes" id="UP000485058">
    <property type="component" value="Unassembled WGS sequence"/>
</dbReference>
<evidence type="ECO:0000313" key="2">
    <source>
        <dbReference type="Proteomes" id="UP000485058"/>
    </source>
</evidence>